<feature type="non-terminal residue" evidence="1">
    <location>
        <position position="1"/>
    </location>
</feature>
<organism evidence="1 2">
    <name type="scientific">Paramuricea clavata</name>
    <name type="common">Red gorgonian</name>
    <name type="synonym">Violescent sea-whip</name>
    <dbReference type="NCBI Taxonomy" id="317549"/>
    <lineage>
        <taxon>Eukaryota</taxon>
        <taxon>Metazoa</taxon>
        <taxon>Cnidaria</taxon>
        <taxon>Anthozoa</taxon>
        <taxon>Octocorallia</taxon>
        <taxon>Malacalcyonacea</taxon>
        <taxon>Plexauridae</taxon>
        <taxon>Paramuricea</taxon>
    </lineage>
</organism>
<accession>A0A6S7IKE1</accession>
<comment type="caution">
    <text evidence="1">The sequence shown here is derived from an EMBL/GenBank/DDBJ whole genome shotgun (WGS) entry which is preliminary data.</text>
</comment>
<evidence type="ECO:0000313" key="1">
    <source>
        <dbReference type="EMBL" id="CAB4017030.1"/>
    </source>
</evidence>
<feature type="non-terminal residue" evidence="1">
    <location>
        <position position="57"/>
    </location>
</feature>
<evidence type="ECO:0000313" key="2">
    <source>
        <dbReference type="Proteomes" id="UP001152795"/>
    </source>
</evidence>
<dbReference type="GO" id="GO:0003723">
    <property type="term" value="F:RNA binding"/>
    <property type="evidence" value="ECO:0007669"/>
    <property type="project" value="InterPro"/>
</dbReference>
<reference evidence="1" key="1">
    <citation type="submission" date="2020-04" db="EMBL/GenBank/DDBJ databases">
        <authorList>
            <person name="Alioto T."/>
            <person name="Alioto T."/>
            <person name="Gomez Garrido J."/>
        </authorList>
    </citation>
    <scope>NUCLEOTIDE SEQUENCE</scope>
    <source>
        <strain evidence="1">A484AB</strain>
    </source>
</reference>
<protein>
    <submittedName>
        <fullName evidence="1">---NA</fullName>
    </submittedName>
</protein>
<dbReference type="AlphaFoldDB" id="A0A6S7IKE1"/>
<keyword evidence="2" id="KW-1185">Reference proteome</keyword>
<dbReference type="Proteomes" id="UP001152795">
    <property type="component" value="Unassembled WGS sequence"/>
</dbReference>
<dbReference type="CDD" id="cd00105">
    <property type="entry name" value="KH-I"/>
    <property type="match status" value="1"/>
</dbReference>
<dbReference type="EMBL" id="CACRXK020009368">
    <property type="protein sequence ID" value="CAB4017030.1"/>
    <property type="molecule type" value="Genomic_DNA"/>
</dbReference>
<proteinExistence type="predicted"/>
<sequence>DNYATVNIKEPVPQEFVRLLIRKQGSDNFRGIENQCGVKITWPKFSGTEKYVTFDII</sequence>
<dbReference type="SUPFAM" id="SSF54791">
    <property type="entry name" value="Eukaryotic type KH-domain (KH-domain type I)"/>
    <property type="match status" value="1"/>
</dbReference>
<name>A0A6S7IKE1_PARCT</name>
<gene>
    <name evidence="1" type="ORF">PACLA_8A074101</name>
</gene>
<dbReference type="InterPro" id="IPR036612">
    <property type="entry name" value="KH_dom_type_1_sf"/>
</dbReference>